<proteinExistence type="predicted"/>
<protein>
    <submittedName>
        <fullName evidence="1">Uncharacterized protein</fullName>
    </submittedName>
</protein>
<dbReference type="AlphaFoldDB" id="L8X1X5"/>
<accession>L8X1X5</accession>
<gene>
    <name evidence="1" type="ORF">AG1IA_02947</name>
</gene>
<evidence type="ECO:0000313" key="1">
    <source>
        <dbReference type="EMBL" id="ELU43028.1"/>
    </source>
</evidence>
<comment type="caution">
    <text evidence="1">The sequence shown here is derived from an EMBL/GenBank/DDBJ whole genome shotgun (WGS) entry which is preliminary data.</text>
</comment>
<dbReference type="HOGENOM" id="CLU_3335894_0_0_1"/>
<evidence type="ECO:0000313" key="2">
    <source>
        <dbReference type="Proteomes" id="UP000011668"/>
    </source>
</evidence>
<dbReference type="EMBL" id="AFRT01000628">
    <property type="protein sequence ID" value="ELU43028.1"/>
    <property type="molecule type" value="Genomic_DNA"/>
</dbReference>
<sequence>MVVRLYISCTGGYPRDSSKHWASNSFDVCAALQQAEEI</sequence>
<keyword evidence="2" id="KW-1185">Reference proteome</keyword>
<reference evidence="1 2" key="1">
    <citation type="journal article" date="2013" name="Nat. Commun.">
        <title>The evolution and pathogenic mechanisms of the rice sheath blight pathogen.</title>
        <authorList>
            <person name="Zheng A."/>
            <person name="Lin R."/>
            <person name="Xu L."/>
            <person name="Qin P."/>
            <person name="Tang C."/>
            <person name="Ai P."/>
            <person name="Zhang D."/>
            <person name="Liu Y."/>
            <person name="Sun Z."/>
            <person name="Feng H."/>
            <person name="Wang Y."/>
            <person name="Chen Y."/>
            <person name="Liang X."/>
            <person name="Fu R."/>
            <person name="Li Q."/>
            <person name="Zhang J."/>
            <person name="Yu X."/>
            <person name="Xie Z."/>
            <person name="Ding L."/>
            <person name="Guan P."/>
            <person name="Tang J."/>
            <person name="Liang Y."/>
            <person name="Wang S."/>
            <person name="Deng Q."/>
            <person name="Li S."/>
            <person name="Zhu J."/>
            <person name="Wang L."/>
            <person name="Liu H."/>
            <person name="Li P."/>
        </authorList>
    </citation>
    <scope>NUCLEOTIDE SEQUENCE [LARGE SCALE GENOMIC DNA]</scope>
    <source>
        <strain evidence="2">AG-1 IA</strain>
    </source>
</reference>
<organism evidence="1 2">
    <name type="scientific">Thanatephorus cucumeris (strain AG1-IA)</name>
    <name type="common">Rice sheath blight fungus</name>
    <name type="synonym">Rhizoctonia solani</name>
    <dbReference type="NCBI Taxonomy" id="983506"/>
    <lineage>
        <taxon>Eukaryota</taxon>
        <taxon>Fungi</taxon>
        <taxon>Dikarya</taxon>
        <taxon>Basidiomycota</taxon>
        <taxon>Agaricomycotina</taxon>
        <taxon>Agaricomycetes</taxon>
        <taxon>Cantharellales</taxon>
        <taxon>Ceratobasidiaceae</taxon>
        <taxon>Rhizoctonia</taxon>
        <taxon>Rhizoctonia solani AG-1</taxon>
    </lineage>
</organism>
<name>L8X1X5_THACA</name>
<dbReference type="Proteomes" id="UP000011668">
    <property type="component" value="Unassembled WGS sequence"/>
</dbReference>